<evidence type="ECO:0000313" key="11">
    <source>
        <dbReference type="Proteomes" id="UP000321533"/>
    </source>
</evidence>
<feature type="chain" id="PRO_5022883335" evidence="8">
    <location>
        <begin position="19"/>
        <end position="831"/>
    </location>
</feature>
<gene>
    <name evidence="10" type="ORF">FRZ67_14800</name>
</gene>
<keyword evidence="11" id="KW-1185">Reference proteome</keyword>
<dbReference type="InterPro" id="IPR029062">
    <property type="entry name" value="Class_I_gatase-like"/>
</dbReference>
<keyword evidence="10" id="KW-0121">Carboxypeptidase</keyword>
<dbReference type="GO" id="GO:0006508">
    <property type="term" value="P:proteolysis"/>
    <property type="evidence" value="ECO:0007669"/>
    <property type="project" value="UniProtKB-KW"/>
</dbReference>
<dbReference type="PANTHER" id="PTHR11705:SF143">
    <property type="entry name" value="SLL0236 PROTEIN"/>
    <property type="match status" value="1"/>
</dbReference>
<dbReference type="PROSITE" id="PS52035">
    <property type="entry name" value="PEPTIDASE_M14"/>
    <property type="match status" value="1"/>
</dbReference>
<dbReference type="SUPFAM" id="SSF53187">
    <property type="entry name" value="Zn-dependent exopeptidases"/>
    <property type="match status" value="1"/>
</dbReference>
<dbReference type="CDD" id="cd06238">
    <property type="entry name" value="M14-like"/>
    <property type="match status" value="1"/>
</dbReference>
<comment type="similarity">
    <text evidence="2 7">Belongs to the peptidase M14 family.</text>
</comment>
<feature type="signal peptide" evidence="8">
    <location>
        <begin position="1"/>
        <end position="18"/>
    </location>
</feature>
<dbReference type="SMART" id="SM00631">
    <property type="entry name" value="Zn_pept"/>
    <property type="match status" value="1"/>
</dbReference>
<dbReference type="InterPro" id="IPR000834">
    <property type="entry name" value="Peptidase_M14"/>
</dbReference>
<dbReference type="SUPFAM" id="SSF52317">
    <property type="entry name" value="Class I glutamine amidotransferase-like"/>
    <property type="match status" value="1"/>
</dbReference>
<dbReference type="PANTHER" id="PTHR11705">
    <property type="entry name" value="PROTEASE FAMILY M14 CARBOXYPEPTIDASE A,B"/>
    <property type="match status" value="1"/>
</dbReference>
<dbReference type="EMBL" id="CP042435">
    <property type="protein sequence ID" value="QEC68511.1"/>
    <property type="molecule type" value="Genomic_DNA"/>
</dbReference>
<dbReference type="Pfam" id="PF00246">
    <property type="entry name" value="Peptidase_M14"/>
    <property type="match status" value="1"/>
</dbReference>
<evidence type="ECO:0000256" key="4">
    <source>
        <dbReference type="ARBA" id="ARBA00022801"/>
    </source>
</evidence>
<dbReference type="GO" id="GO:0004181">
    <property type="term" value="F:metallocarboxypeptidase activity"/>
    <property type="evidence" value="ECO:0007669"/>
    <property type="project" value="InterPro"/>
</dbReference>
<comment type="caution">
    <text evidence="7">Lacks conserved residue(s) required for the propagation of feature annotation.</text>
</comment>
<dbReference type="RefSeq" id="WP_147190589.1">
    <property type="nucleotide sequence ID" value="NZ_CP042435.1"/>
</dbReference>
<keyword evidence="3" id="KW-0645">Protease</keyword>
<feature type="domain" description="Peptidase M14" evidence="9">
    <location>
        <begin position="35"/>
        <end position="366"/>
    </location>
</feature>
<proteinExistence type="inferred from homology"/>
<dbReference type="Gene3D" id="3.40.630.10">
    <property type="entry name" value="Zn peptidases"/>
    <property type="match status" value="1"/>
</dbReference>
<evidence type="ECO:0000256" key="5">
    <source>
        <dbReference type="ARBA" id="ARBA00022833"/>
    </source>
</evidence>
<evidence type="ECO:0000256" key="8">
    <source>
        <dbReference type="SAM" id="SignalP"/>
    </source>
</evidence>
<reference evidence="10 11" key="1">
    <citation type="journal article" date="2016" name="Int. J. Syst. Evol. Microbiol.">
        <title>Panacibacter ginsenosidivorans gen. nov., sp. nov., with ginsenoside converting activity isolated from soil of a ginseng field.</title>
        <authorList>
            <person name="Siddiqi M.Z."/>
            <person name="Muhammad Shafi S."/>
            <person name="Choi K.D."/>
            <person name="Im W.T."/>
        </authorList>
    </citation>
    <scope>NUCLEOTIDE SEQUENCE [LARGE SCALE GENOMIC DNA]</scope>
    <source>
        <strain evidence="10 11">Gsoil1550</strain>
    </source>
</reference>
<name>A0A5B8VC51_9BACT</name>
<dbReference type="AlphaFoldDB" id="A0A5B8VC51"/>
<evidence type="ECO:0000256" key="1">
    <source>
        <dbReference type="ARBA" id="ARBA00001947"/>
    </source>
</evidence>
<sequence>MRKIFFAILLLQVCIAHAQTLQSPDQFLGYKVGTEFTKHFKIVDYFKAVAAAKPDMVKVEKYGETYEGRDLMLAYIALPENLQKLDAIRLNNLRMAGVNKDKMAPVTDGAPAIVWLSYNVHGNEPASSEAAMKVLYALVDPNNKETKEWLKNVVVIIDPCINPDGRDRYVNWYNNAAGATYNPNPSAREHQEPWPQGRTNHYNFDLNRDWAWQTQIETQQRLKKYNEWLPEVHVDYHEQGYNAPYYFAPAAEPYHEVITKWQRDFQTQIGKNNAKYFDTNGWLYFTKEVFDLLYPSYGDTYPTYNGSIGMTYEQGGIGAGLGVRTNDGDTLTLVDRATHHYTTSMSTIEISAKNAARLVTEFKKYFDDNRNAIGSDYKTYVLTAKDPNKIQAVAKLLDANGIEYGNVSNTAFRGYNYFTGKEEAYSEEGYQLAISAYQPKSRMVKVLFEPKSFISDSATYDITAWAVPYSYGIKAYALKEKLDVGPFKTAAAITNVAADYGLLIPYTSMNAVKLLSNLLQQGVKVRYSEKPFTYNGKNYAQGTLIVLKGNNIQNWEQLTNDACKQFNVQADEVESGFVDKGADFGSSYIHFITAPKVALLTGRDVYSDAAGEVWSFFDNTLNYPVTQLNAENIGNTLSDFDILIMPNGSYNSLNNKEAQDKIKAFIKNGGKVIALEKGAAFIAGMDLGFKLKSNDDDSARNKDEYADLKKYADRERDVLPQSISGAIYKVELDNTHPLAFGYPDFYYTLKQDDRLFEFLKDGWNVGVLKKAGYTSGFAGSKIKPQIQDGLLFGAVESGKGSVVIITDDVLFRLFWENGKMLFSNAVFLVGQ</sequence>
<protein>
    <submittedName>
        <fullName evidence="10">Zinc carboxypeptidase</fullName>
    </submittedName>
</protein>
<dbReference type="OrthoDB" id="9758209at2"/>
<dbReference type="GO" id="GO:0008270">
    <property type="term" value="F:zinc ion binding"/>
    <property type="evidence" value="ECO:0007669"/>
    <property type="project" value="InterPro"/>
</dbReference>
<keyword evidence="8" id="KW-0732">Signal</keyword>
<keyword evidence="5" id="KW-0862">Zinc</keyword>
<evidence type="ECO:0000256" key="7">
    <source>
        <dbReference type="PROSITE-ProRule" id="PRU01379"/>
    </source>
</evidence>
<evidence type="ECO:0000256" key="6">
    <source>
        <dbReference type="ARBA" id="ARBA00023049"/>
    </source>
</evidence>
<accession>A0A5B8VC51</accession>
<evidence type="ECO:0000259" key="9">
    <source>
        <dbReference type="PROSITE" id="PS52035"/>
    </source>
</evidence>
<keyword evidence="6" id="KW-0482">Metalloprotease</keyword>
<keyword evidence="4" id="KW-0378">Hydrolase</keyword>
<evidence type="ECO:0000256" key="2">
    <source>
        <dbReference type="ARBA" id="ARBA00005988"/>
    </source>
</evidence>
<evidence type="ECO:0000313" key="10">
    <source>
        <dbReference type="EMBL" id="QEC68511.1"/>
    </source>
</evidence>
<dbReference type="GO" id="GO:0005615">
    <property type="term" value="C:extracellular space"/>
    <property type="evidence" value="ECO:0007669"/>
    <property type="project" value="TreeGrafter"/>
</dbReference>
<dbReference type="KEGG" id="pgin:FRZ67_14800"/>
<evidence type="ECO:0000256" key="3">
    <source>
        <dbReference type="ARBA" id="ARBA00022670"/>
    </source>
</evidence>
<dbReference type="Proteomes" id="UP000321533">
    <property type="component" value="Chromosome"/>
</dbReference>
<organism evidence="10 11">
    <name type="scientific">Panacibacter ginsenosidivorans</name>
    <dbReference type="NCBI Taxonomy" id="1813871"/>
    <lineage>
        <taxon>Bacteria</taxon>
        <taxon>Pseudomonadati</taxon>
        <taxon>Bacteroidota</taxon>
        <taxon>Chitinophagia</taxon>
        <taxon>Chitinophagales</taxon>
        <taxon>Chitinophagaceae</taxon>
        <taxon>Panacibacter</taxon>
    </lineage>
</organism>
<comment type="cofactor">
    <cofactor evidence="1">
        <name>Zn(2+)</name>
        <dbReference type="ChEBI" id="CHEBI:29105"/>
    </cofactor>
</comment>